<proteinExistence type="predicted"/>
<dbReference type="PANTHER" id="PTHR33525">
    <property type="match status" value="1"/>
</dbReference>
<reference evidence="2 3" key="1">
    <citation type="submission" date="2019-04" db="EMBL/GenBank/DDBJ databases">
        <title>Geobacter oryzae sp. nov., ferric-reducing bacteria isolated from paddy soil.</title>
        <authorList>
            <person name="Xu Z."/>
            <person name="Masuda Y."/>
            <person name="Itoh H."/>
            <person name="Senoo K."/>
        </authorList>
    </citation>
    <scope>NUCLEOTIDE SEQUENCE [LARGE SCALE GENOMIC DNA]</scope>
    <source>
        <strain evidence="2 3">Red111</strain>
    </source>
</reference>
<dbReference type="SUPFAM" id="SSF109604">
    <property type="entry name" value="HD-domain/PDEase-like"/>
    <property type="match status" value="1"/>
</dbReference>
<dbReference type="PROSITE" id="PS51833">
    <property type="entry name" value="HDOD"/>
    <property type="match status" value="1"/>
</dbReference>
<comment type="caution">
    <text evidence="2">The sequence shown here is derived from an EMBL/GenBank/DDBJ whole genome shotgun (WGS) entry which is preliminary data.</text>
</comment>
<evidence type="ECO:0000313" key="2">
    <source>
        <dbReference type="EMBL" id="TGU74763.1"/>
    </source>
</evidence>
<gene>
    <name evidence="2" type="ORF">E4633_04700</name>
</gene>
<dbReference type="AlphaFoldDB" id="A0A4S1CMC4"/>
<feature type="domain" description="HDOD" evidence="1">
    <location>
        <begin position="22"/>
        <end position="215"/>
    </location>
</feature>
<keyword evidence="3" id="KW-1185">Reference proteome</keyword>
<evidence type="ECO:0000313" key="3">
    <source>
        <dbReference type="Proteomes" id="UP000306416"/>
    </source>
</evidence>
<organism evidence="2 3">
    <name type="scientific">Geomonas terrae</name>
    <dbReference type="NCBI Taxonomy" id="2562681"/>
    <lineage>
        <taxon>Bacteria</taxon>
        <taxon>Pseudomonadati</taxon>
        <taxon>Thermodesulfobacteriota</taxon>
        <taxon>Desulfuromonadia</taxon>
        <taxon>Geobacterales</taxon>
        <taxon>Geobacteraceae</taxon>
        <taxon>Geomonas</taxon>
    </lineage>
</organism>
<dbReference type="Proteomes" id="UP000306416">
    <property type="component" value="Unassembled WGS sequence"/>
</dbReference>
<sequence>MNEQASIVEVIKERLAAGTLSVPVFHAVAVKLQQALARPDYDIKEVHQLLNADPGVATRVLRAANSSFYSGLSKVSTIREAIIRLGSKEVANLAMVTTQRDLYKSDDIRFNAIMQTLWKHAFCCAVGSRWLAQKVGFGAQAQEAFLGGLLHDLGKLFLLKCLEEVSREESFKGGVIQPVLREVLATLHVEQGHQLMVQWQLPQIYCDIVAGHQQERWDQANVLLAMVRLSNLTCRKIGVGLNRDPSVLLFASSEAQVLGLKETALAELEIIIEDNAKTPVLSS</sequence>
<dbReference type="InterPro" id="IPR013976">
    <property type="entry name" value="HDOD"/>
</dbReference>
<name>A0A4S1CMC4_9BACT</name>
<dbReference type="RefSeq" id="WP_135869087.1">
    <property type="nucleotide sequence ID" value="NZ_SRSC01000001.1"/>
</dbReference>
<protein>
    <submittedName>
        <fullName evidence="2">HDOD domain-containing protein</fullName>
    </submittedName>
</protein>
<dbReference type="Pfam" id="PF08668">
    <property type="entry name" value="HDOD"/>
    <property type="match status" value="1"/>
</dbReference>
<dbReference type="InterPro" id="IPR052340">
    <property type="entry name" value="RNase_Y/CdgJ"/>
</dbReference>
<accession>A0A4S1CMC4</accession>
<dbReference type="PANTHER" id="PTHR33525:SF3">
    <property type="entry name" value="RIBONUCLEASE Y"/>
    <property type="match status" value="1"/>
</dbReference>
<dbReference type="EMBL" id="SRSC01000001">
    <property type="protein sequence ID" value="TGU74763.1"/>
    <property type="molecule type" value="Genomic_DNA"/>
</dbReference>
<dbReference type="Gene3D" id="1.10.3210.10">
    <property type="entry name" value="Hypothetical protein af1432"/>
    <property type="match status" value="1"/>
</dbReference>
<evidence type="ECO:0000259" key="1">
    <source>
        <dbReference type="PROSITE" id="PS51833"/>
    </source>
</evidence>